<feature type="compositionally biased region" description="Basic residues" evidence="1">
    <location>
        <begin position="129"/>
        <end position="141"/>
    </location>
</feature>
<comment type="caution">
    <text evidence="2">The sequence shown here is derived from an EMBL/GenBank/DDBJ whole genome shotgun (WGS) entry which is preliminary data.</text>
</comment>
<accession>A0AAW0G9W7</accession>
<dbReference type="Proteomes" id="UP001385951">
    <property type="component" value="Unassembled WGS sequence"/>
</dbReference>
<proteinExistence type="predicted"/>
<feature type="compositionally biased region" description="Basic residues" evidence="1">
    <location>
        <begin position="80"/>
        <end position="89"/>
    </location>
</feature>
<name>A0AAW0G9W7_9APHY</name>
<organism evidence="2 3">
    <name type="scientific">Cerrena zonata</name>
    <dbReference type="NCBI Taxonomy" id="2478898"/>
    <lineage>
        <taxon>Eukaryota</taxon>
        <taxon>Fungi</taxon>
        <taxon>Dikarya</taxon>
        <taxon>Basidiomycota</taxon>
        <taxon>Agaricomycotina</taxon>
        <taxon>Agaricomycetes</taxon>
        <taxon>Polyporales</taxon>
        <taxon>Cerrenaceae</taxon>
        <taxon>Cerrena</taxon>
    </lineage>
</organism>
<reference evidence="2 3" key="1">
    <citation type="submission" date="2022-09" db="EMBL/GenBank/DDBJ databases">
        <authorList>
            <person name="Palmer J.M."/>
        </authorList>
    </citation>
    <scope>NUCLEOTIDE SEQUENCE [LARGE SCALE GENOMIC DNA]</scope>
    <source>
        <strain evidence="2 3">DSM 7382</strain>
    </source>
</reference>
<evidence type="ECO:0000313" key="3">
    <source>
        <dbReference type="Proteomes" id="UP001385951"/>
    </source>
</evidence>
<protein>
    <submittedName>
        <fullName evidence="2">Uncharacterized protein</fullName>
    </submittedName>
</protein>
<feature type="region of interest" description="Disordered" evidence="1">
    <location>
        <begin position="1"/>
        <end position="184"/>
    </location>
</feature>
<sequence length="559" mass="61870">MAPRGSGKKSVKAARTTRAKRSPVPATPSPAGSIIDGWESSDSDLPLMVSSPQKASPKKGKKKLDSPIEIIDSDVENKPPPKRKGKGRQIHIEEEKEEEEEEEEEKEEESDSRLSPEYEIEPPTPKSAKASHTKSPTKRARAAITPAPSDNEDIPQGSPRKRVAMMTPSTPKSMRKDQANNPFLTGSPLSKGVVLFDGVVIEKKSWQKTPLQAEENTDNLQVCEVTIPNRILDPLLDWTFAGVPRLRASVSFPEDKLSSISFSRLMTALKPHNPHIENFVNLVKTPEWPPRICNPSRADPRDYRTRIFPSKNQDSVLVDSNLQRISCFTLGVIQKCSVLSTEPMAYNEVMEVKSVQLIPLDHEIERMLAFADMVFGPGINCPTFMDALSFRTIPLNTSKQPYKSAAEVQATTSSSQTTSLDIMGLAQTASRSQPSSQQSTPIQASSFFTPSVPILDARKHFLGNSGDEEEFSLLDFDSLPRYEKELQPGDVAGIVYTITSYVSKEIPSYSFNVLLLILFAGDYENLPSASVKKSRFKEPATSYYYKSSPSKASSSKSRK</sequence>
<dbReference type="AlphaFoldDB" id="A0AAW0G9W7"/>
<gene>
    <name evidence="2" type="ORF">QCA50_007903</name>
</gene>
<feature type="compositionally biased region" description="Basic residues" evidence="1">
    <location>
        <begin position="1"/>
        <end position="21"/>
    </location>
</feature>
<evidence type="ECO:0000313" key="2">
    <source>
        <dbReference type="EMBL" id="KAK7689212.1"/>
    </source>
</evidence>
<feature type="compositionally biased region" description="Acidic residues" evidence="1">
    <location>
        <begin position="95"/>
        <end position="110"/>
    </location>
</feature>
<dbReference type="EMBL" id="JASBNA010000009">
    <property type="protein sequence ID" value="KAK7689212.1"/>
    <property type="molecule type" value="Genomic_DNA"/>
</dbReference>
<evidence type="ECO:0000256" key="1">
    <source>
        <dbReference type="SAM" id="MobiDB-lite"/>
    </source>
</evidence>
<keyword evidence="3" id="KW-1185">Reference proteome</keyword>